<evidence type="ECO:0000313" key="2">
    <source>
        <dbReference type="EMBL" id="PKR50794.1"/>
    </source>
</evidence>
<evidence type="ECO:0000313" key="3">
    <source>
        <dbReference type="Proteomes" id="UP000233365"/>
    </source>
</evidence>
<name>A0ABX4R9I4_9PROT</name>
<dbReference type="Proteomes" id="UP000233365">
    <property type="component" value="Unassembled WGS sequence"/>
</dbReference>
<dbReference type="SUPFAM" id="SSF74653">
    <property type="entry name" value="TolA/TonB C-terminal domain"/>
    <property type="match status" value="1"/>
</dbReference>
<evidence type="ECO:0000256" key="1">
    <source>
        <dbReference type="SAM" id="MobiDB-lite"/>
    </source>
</evidence>
<accession>A0ABX4R9I4</accession>
<comment type="caution">
    <text evidence="2">The sequence shown here is derived from an EMBL/GenBank/DDBJ whole genome shotgun (WGS) entry which is preliminary data.</text>
</comment>
<dbReference type="Gene3D" id="3.30.1150.10">
    <property type="match status" value="1"/>
</dbReference>
<feature type="compositionally biased region" description="Basic and acidic residues" evidence="1">
    <location>
        <begin position="13"/>
        <end position="22"/>
    </location>
</feature>
<reference evidence="2 3" key="1">
    <citation type="submission" date="2017-11" db="EMBL/GenBank/DDBJ databases">
        <title>Biodiversity and function of Thalassospira species in the particle-attached aromatic-hydrocarbon-degrading consortia from the surface seawater of the China South Sea.</title>
        <authorList>
            <person name="Dong C."/>
            <person name="Liu R."/>
            <person name="Shao Z."/>
        </authorList>
    </citation>
    <scope>NUCLEOTIDE SEQUENCE [LARGE SCALE GENOMIC DNA]</scope>
    <source>
        <strain evidence="2 3">139Z-12</strain>
    </source>
</reference>
<dbReference type="EMBL" id="PGTS01000002">
    <property type="protein sequence ID" value="PKR50794.1"/>
    <property type="molecule type" value="Genomic_DNA"/>
</dbReference>
<feature type="compositionally biased region" description="Pro residues" evidence="1">
    <location>
        <begin position="1"/>
        <end position="11"/>
    </location>
</feature>
<feature type="non-terminal residue" evidence="2">
    <location>
        <position position="1"/>
    </location>
</feature>
<gene>
    <name evidence="2" type="ORF">CU041_04260</name>
</gene>
<dbReference type="RefSeq" id="WP_101245929.1">
    <property type="nucleotide sequence ID" value="NZ_PGTS01000002.1"/>
</dbReference>
<keyword evidence="3" id="KW-1185">Reference proteome</keyword>
<proteinExistence type="predicted"/>
<sequence>KPAPKPEPVPTPEVKKQPEPKPEPQPTELAAVKPDSKPQPPKPEPVKKPEPKKEEPKKEEPKKRDLMSVLKDVSKLKETAQATPEPQPDQVPEENASEVVATRLDANLTMSELDAVKRQIEKCWSPPAGAKEAGSFAVEIHVSANPDGTVRQARISNLNDIQGDSSRRTIAESALRAVLNPQCSPLKLPLDKYEMWRTFTFNFDMREMLGL</sequence>
<feature type="compositionally biased region" description="Basic and acidic residues" evidence="1">
    <location>
        <begin position="44"/>
        <end position="78"/>
    </location>
</feature>
<feature type="region of interest" description="Disordered" evidence="1">
    <location>
        <begin position="1"/>
        <end position="96"/>
    </location>
</feature>
<protein>
    <submittedName>
        <fullName evidence="2">Energy transducer TonB</fullName>
    </submittedName>
</protein>
<organism evidence="2 3">
    <name type="scientific">Thalassospira povalilytica</name>
    <dbReference type="NCBI Taxonomy" id="732237"/>
    <lineage>
        <taxon>Bacteria</taxon>
        <taxon>Pseudomonadati</taxon>
        <taxon>Pseudomonadota</taxon>
        <taxon>Alphaproteobacteria</taxon>
        <taxon>Rhodospirillales</taxon>
        <taxon>Thalassospiraceae</taxon>
        <taxon>Thalassospira</taxon>
    </lineage>
</organism>